<protein>
    <submittedName>
        <fullName evidence="1">Abi family protein</fullName>
    </submittedName>
</protein>
<name>A0A7S7B0F9_9MICC</name>
<evidence type="ECO:0000313" key="2">
    <source>
        <dbReference type="Proteomes" id="UP000516421"/>
    </source>
</evidence>
<proteinExistence type="predicted"/>
<keyword evidence="1" id="KW-0614">Plasmid</keyword>
<geneLocation type="plasmid" evidence="1 2">
    <name>p1</name>
</geneLocation>
<keyword evidence="2" id="KW-1185">Reference proteome</keyword>
<organism evidence="1 2">
    <name type="scientific">Rothia amarae</name>
    <dbReference type="NCBI Taxonomy" id="169480"/>
    <lineage>
        <taxon>Bacteria</taxon>
        <taxon>Bacillati</taxon>
        <taxon>Actinomycetota</taxon>
        <taxon>Actinomycetes</taxon>
        <taxon>Micrococcales</taxon>
        <taxon>Micrococcaceae</taxon>
        <taxon>Rothia</taxon>
    </lineage>
</organism>
<reference evidence="1 2" key="1">
    <citation type="submission" date="2020-09" db="EMBL/GenBank/DDBJ databases">
        <title>Investigation of environmental microbe.</title>
        <authorList>
            <person name="Ou Y."/>
            <person name="Kang Q."/>
        </authorList>
    </citation>
    <scope>NUCLEOTIDE SEQUENCE [LARGE SCALE GENOMIC DNA]</scope>
    <source>
        <strain evidence="1 2">KJZ-9</strain>
        <plasmid evidence="1 2">p1</plasmid>
    </source>
</reference>
<sequence>MYNARITKELLVDIGHLEVLLRNAIDRALSATYGVGWFLSTRIPLTHQAQKSITKARQRTHHTMNPPALPGKIIADLSFDFWRFLFTRTYQSTVWPKVLASLTHKVSREDFEYHLERIYKMRNRCAHHEPLIRLDVQREKRQTLAVLDSIHTIAKLIAPGAADWIAAHSTVTASLAKRP</sequence>
<accession>A0A7S7B0F9</accession>
<dbReference type="AlphaFoldDB" id="A0A7S7B0F9"/>
<dbReference type="KEGG" id="rama:IDM48_11465"/>
<evidence type="ECO:0000313" key="1">
    <source>
        <dbReference type="EMBL" id="QOW64943.1"/>
    </source>
</evidence>
<dbReference type="Proteomes" id="UP000516421">
    <property type="component" value="Plasmid p1"/>
</dbReference>
<dbReference type="EMBL" id="CP062957">
    <property type="protein sequence ID" value="QOW64943.1"/>
    <property type="molecule type" value="Genomic_DNA"/>
</dbReference>
<gene>
    <name evidence="1" type="ORF">IDM48_11465</name>
</gene>